<evidence type="ECO:0000313" key="1">
    <source>
        <dbReference type="EMBL" id="OAY66062.1"/>
    </source>
</evidence>
<dbReference type="GO" id="GO:0031490">
    <property type="term" value="F:chromatin DNA binding"/>
    <property type="evidence" value="ECO:0007669"/>
    <property type="project" value="TreeGrafter"/>
</dbReference>
<organism evidence="1 2">
    <name type="scientific">Ananas comosus</name>
    <name type="common">Pineapple</name>
    <name type="synonym">Ananas ananas</name>
    <dbReference type="NCBI Taxonomy" id="4615"/>
    <lineage>
        <taxon>Eukaryota</taxon>
        <taxon>Viridiplantae</taxon>
        <taxon>Streptophyta</taxon>
        <taxon>Embryophyta</taxon>
        <taxon>Tracheophyta</taxon>
        <taxon>Spermatophyta</taxon>
        <taxon>Magnoliopsida</taxon>
        <taxon>Liliopsida</taxon>
        <taxon>Poales</taxon>
        <taxon>Bromeliaceae</taxon>
        <taxon>Bromelioideae</taxon>
        <taxon>Ananas</taxon>
    </lineage>
</organism>
<evidence type="ECO:0000313" key="2">
    <source>
        <dbReference type="Proteomes" id="UP000092600"/>
    </source>
</evidence>
<dbReference type="PANTHER" id="PTHR12706">
    <property type="entry name" value="STRAWBERRY NOTCH-RELATED"/>
    <property type="match status" value="1"/>
</dbReference>
<proteinExistence type="predicted"/>
<dbReference type="EMBL" id="LSRQ01006527">
    <property type="protein sequence ID" value="OAY66062.1"/>
    <property type="molecule type" value="Genomic_DNA"/>
</dbReference>
<dbReference type="GO" id="GO:0006355">
    <property type="term" value="P:regulation of DNA-templated transcription"/>
    <property type="evidence" value="ECO:0007669"/>
    <property type="project" value="InterPro"/>
</dbReference>
<name>A0A199UMG2_ANACO</name>
<dbReference type="PANTHER" id="PTHR12706:SF13">
    <property type="entry name" value="PROTEIN FORGETTER 1"/>
    <property type="match status" value="1"/>
</dbReference>
<sequence length="89" mass="9870">MHGPKCKVGSYCTVGRRLQEVNVLGGLILPVWKIIEKALSKQARQIHKRIRVVRLETTDDNQRIVGLLIPNGAVESVLEGLTGVLEIED</sequence>
<accession>A0A199UMG2</accession>
<comment type="caution">
    <text evidence="1">The sequence shown here is derived from an EMBL/GenBank/DDBJ whole genome shotgun (WGS) entry which is preliminary data.</text>
</comment>
<dbReference type="GO" id="GO:0042393">
    <property type="term" value="F:histone binding"/>
    <property type="evidence" value="ECO:0007669"/>
    <property type="project" value="TreeGrafter"/>
</dbReference>
<gene>
    <name evidence="1" type="ORF">ACMD2_25955</name>
</gene>
<dbReference type="Proteomes" id="UP000092600">
    <property type="component" value="Unassembled WGS sequence"/>
</dbReference>
<dbReference type="AlphaFoldDB" id="A0A199UMG2"/>
<reference evidence="1 2" key="1">
    <citation type="journal article" date="2016" name="DNA Res.">
        <title>The draft genome of MD-2 pineapple using hybrid error correction of long reads.</title>
        <authorList>
            <person name="Redwan R.M."/>
            <person name="Saidin A."/>
            <person name="Kumar S.V."/>
        </authorList>
    </citation>
    <scope>NUCLEOTIDE SEQUENCE [LARGE SCALE GENOMIC DNA]</scope>
    <source>
        <strain evidence="2">cv. MD2</strain>
        <tissue evidence="1">Leaf</tissue>
    </source>
</reference>
<dbReference type="GO" id="GO:0005634">
    <property type="term" value="C:nucleus"/>
    <property type="evidence" value="ECO:0007669"/>
    <property type="project" value="TreeGrafter"/>
</dbReference>
<protein>
    <submittedName>
        <fullName evidence="1">Uncharacterized protein</fullName>
    </submittedName>
</protein>
<dbReference type="InterPro" id="IPR026741">
    <property type="entry name" value="SNO"/>
</dbReference>